<dbReference type="PROSITE" id="PS51736">
    <property type="entry name" value="RECOMBINASES_3"/>
    <property type="match status" value="1"/>
</dbReference>
<dbReference type="InterPro" id="IPR038109">
    <property type="entry name" value="DNA_bind_recomb_sf"/>
</dbReference>
<dbReference type="InterPro" id="IPR011109">
    <property type="entry name" value="DNA_bind_recombinase_dom"/>
</dbReference>
<dbReference type="EMBL" id="CP032509">
    <property type="protein sequence ID" value="AZN73978.1"/>
    <property type="molecule type" value="Genomic_DNA"/>
</dbReference>
<dbReference type="PROSITE" id="PS51737">
    <property type="entry name" value="RECOMBINASE_DNA_BIND"/>
    <property type="match status" value="1"/>
</dbReference>
<evidence type="ECO:0000259" key="2">
    <source>
        <dbReference type="PROSITE" id="PS51736"/>
    </source>
</evidence>
<keyword evidence="5" id="KW-1185">Reference proteome</keyword>
<dbReference type="Gene3D" id="3.90.1750.20">
    <property type="entry name" value="Putative Large Serine Recombinase, Chain B, Domain 2"/>
    <property type="match status" value="1"/>
</dbReference>
<dbReference type="InterPro" id="IPR050639">
    <property type="entry name" value="SSR_resolvase"/>
</dbReference>
<dbReference type="SUPFAM" id="SSF53041">
    <property type="entry name" value="Resolvase-like"/>
    <property type="match status" value="1"/>
</dbReference>
<dbReference type="InterPro" id="IPR025827">
    <property type="entry name" value="Zn_ribbon_recom_dom"/>
</dbReference>
<evidence type="ECO:0000259" key="3">
    <source>
        <dbReference type="PROSITE" id="PS51737"/>
    </source>
</evidence>
<proteinExistence type="predicted"/>
<dbReference type="Pfam" id="PF07508">
    <property type="entry name" value="Recombinase"/>
    <property type="match status" value="1"/>
</dbReference>
<dbReference type="Gene3D" id="3.40.50.1390">
    <property type="entry name" value="Resolvase, N-terminal catalytic domain"/>
    <property type="match status" value="1"/>
</dbReference>
<feature type="region of interest" description="Disordered" evidence="1">
    <location>
        <begin position="434"/>
        <end position="454"/>
    </location>
</feature>
<organism evidence="4 5">
    <name type="scientific">Georhizobium profundi</name>
    <dbReference type="NCBI Taxonomy" id="2341112"/>
    <lineage>
        <taxon>Bacteria</taxon>
        <taxon>Pseudomonadati</taxon>
        <taxon>Pseudomonadota</taxon>
        <taxon>Alphaproteobacteria</taxon>
        <taxon>Hyphomicrobiales</taxon>
        <taxon>Rhizobiaceae</taxon>
        <taxon>Georhizobium</taxon>
    </lineage>
</organism>
<dbReference type="InterPro" id="IPR006119">
    <property type="entry name" value="Resolv_N"/>
</dbReference>
<dbReference type="KEGG" id="abaw:D5400_20670"/>
<dbReference type="OrthoDB" id="9791494at2"/>
<dbReference type="Pfam" id="PF13408">
    <property type="entry name" value="Zn_ribbon_recom"/>
    <property type="match status" value="1"/>
</dbReference>
<dbReference type="CDD" id="cd00338">
    <property type="entry name" value="Ser_Recombinase"/>
    <property type="match status" value="1"/>
</dbReference>
<evidence type="ECO:0000256" key="1">
    <source>
        <dbReference type="SAM" id="MobiDB-lite"/>
    </source>
</evidence>
<dbReference type="GO" id="GO:0000150">
    <property type="term" value="F:DNA strand exchange activity"/>
    <property type="evidence" value="ECO:0007669"/>
    <property type="project" value="InterPro"/>
</dbReference>
<dbReference type="Proteomes" id="UP000268192">
    <property type="component" value="Chromosome"/>
</dbReference>
<evidence type="ECO:0000313" key="4">
    <source>
        <dbReference type="EMBL" id="AZN73978.1"/>
    </source>
</evidence>
<dbReference type="PANTHER" id="PTHR30461:SF23">
    <property type="entry name" value="DNA RECOMBINASE-RELATED"/>
    <property type="match status" value="1"/>
</dbReference>
<name>A0A3Q8XS28_9HYPH</name>
<dbReference type="PANTHER" id="PTHR30461">
    <property type="entry name" value="DNA-INVERTASE FROM LAMBDOID PROPHAGE"/>
    <property type="match status" value="1"/>
</dbReference>
<dbReference type="SMART" id="SM00857">
    <property type="entry name" value="Resolvase"/>
    <property type="match status" value="1"/>
</dbReference>
<dbReference type="InterPro" id="IPR036162">
    <property type="entry name" value="Resolvase-like_N_sf"/>
</dbReference>
<gene>
    <name evidence="4" type="ORF">D5400_20670</name>
</gene>
<reference evidence="4 5" key="1">
    <citation type="submission" date="2018-09" db="EMBL/GenBank/DDBJ databases">
        <title>Marinorhizobium profundi gen. nov., sp. nov., isolated from a deep-sea sediment sample from the New Britain Trench and proposal of Marinorhizobiaceae fam. nov. in the order Rhizobiales of the class Alphaproteobacteria.</title>
        <authorList>
            <person name="Cao J."/>
        </authorList>
    </citation>
    <scope>NUCLEOTIDE SEQUENCE [LARGE SCALE GENOMIC DNA]</scope>
    <source>
        <strain evidence="4 5">WS11</strain>
    </source>
</reference>
<dbReference type="GO" id="GO:0003677">
    <property type="term" value="F:DNA binding"/>
    <property type="evidence" value="ECO:0007669"/>
    <property type="project" value="InterPro"/>
</dbReference>
<protein>
    <submittedName>
        <fullName evidence="4">Recombinase family protein</fullName>
    </submittedName>
</protein>
<feature type="domain" description="Resolvase/invertase-type recombinase catalytic" evidence="2">
    <location>
        <begin position="2"/>
        <end position="145"/>
    </location>
</feature>
<sequence length="547" mass="61417">MRAAIYARYSSDMQSRTSVEDQVRLCQKRIDLEGWQLTEVYADHGISGATLSRPGYRKLTEDARNGAFDILLAESIDRLSRDQEHIAALYKLLTYRSIPLVTVAEGEISELHIGLKGTMSALYLKDLAQKTHRGLEGRVRQKRSAGGVSYGYDVVRTLGNDGMPTTGERVINDEEASVIRQVFGQFASGRSPRAIAAALNLQGIDGPRGTAWGASTIYGNWRRGTGLLNNELYTGKLVWNRQRFVKDPDTGRRQARPNPPEQWIVEEVPELRIIEEELWNEVKDRQTEARSQIIVDRSTIRSERARRPRHLFSGIIECGVCGGGFILVNKHQYGCANVRNRGTCDNRLTMRRDSLEEAVLDGLRDSLLHPDLVAEFVGEYQREWNRLRGEENAARQRQDAELQKVERQIANIVTAVKNGLYSEAMGEELRSLEERKRQLKRTQPTAPEPPRLHPGLAELYRRKVTDLRASLNDDALKVEAAERLRSLLSAIRMIPEDGRLQIELVGELAAILALGQAGMQKSPSLATEALSITLVAGVGFEPTTFRL</sequence>
<feature type="domain" description="Recombinase" evidence="3">
    <location>
        <begin position="149"/>
        <end position="292"/>
    </location>
</feature>
<evidence type="ECO:0000313" key="5">
    <source>
        <dbReference type="Proteomes" id="UP000268192"/>
    </source>
</evidence>
<dbReference type="AlphaFoldDB" id="A0A3Q8XS28"/>
<dbReference type="Pfam" id="PF00239">
    <property type="entry name" value="Resolvase"/>
    <property type="match status" value="1"/>
</dbReference>
<accession>A0A3Q8XS28</accession>